<gene>
    <name evidence="12" type="ORF">EGW08_021652</name>
</gene>
<dbReference type="PROSITE" id="PS50262">
    <property type="entry name" value="G_PROTEIN_RECEP_F1_2"/>
    <property type="match status" value="1"/>
</dbReference>
<keyword evidence="5 10" id="KW-0472">Membrane</keyword>
<dbReference type="Pfam" id="PF00001">
    <property type="entry name" value="7tm_1"/>
    <property type="match status" value="1"/>
</dbReference>
<dbReference type="STRING" id="188477.A0A3S0ZAN8"/>
<feature type="transmembrane region" description="Helical" evidence="10">
    <location>
        <begin position="12"/>
        <end position="40"/>
    </location>
</feature>
<dbReference type="PROSITE" id="PS00237">
    <property type="entry name" value="G_PROTEIN_RECEP_F1_1"/>
    <property type="match status" value="1"/>
</dbReference>
<dbReference type="InterPro" id="IPR000276">
    <property type="entry name" value="GPCR_Rhodpsn"/>
</dbReference>
<feature type="transmembrane region" description="Helical" evidence="10">
    <location>
        <begin position="182"/>
        <end position="204"/>
    </location>
</feature>
<comment type="subcellular location">
    <subcellularLocation>
        <location evidence="1">Membrane</location>
        <topology evidence="1">Multi-pass membrane protein</topology>
    </subcellularLocation>
</comment>
<dbReference type="PRINTS" id="PR00237">
    <property type="entry name" value="GPCRRHODOPSN"/>
</dbReference>
<feature type="transmembrane region" description="Helical" evidence="10">
    <location>
        <begin position="131"/>
        <end position="154"/>
    </location>
</feature>
<dbReference type="GO" id="GO:0005886">
    <property type="term" value="C:plasma membrane"/>
    <property type="evidence" value="ECO:0007669"/>
    <property type="project" value="TreeGrafter"/>
</dbReference>
<feature type="non-terminal residue" evidence="12">
    <location>
        <position position="421"/>
    </location>
</feature>
<evidence type="ECO:0000256" key="5">
    <source>
        <dbReference type="ARBA" id="ARBA00023136"/>
    </source>
</evidence>
<keyword evidence="2 8" id="KW-0812">Transmembrane</keyword>
<feature type="region of interest" description="Disordered" evidence="9">
    <location>
        <begin position="298"/>
        <end position="339"/>
    </location>
</feature>
<dbReference type="SUPFAM" id="SSF81321">
    <property type="entry name" value="Family A G protein-coupled receptor-like"/>
    <property type="match status" value="1"/>
</dbReference>
<dbReference type="OrthoDB" id="6157309at2759"/>
<comment type="caution">
    <text evidence="12">The sequence shown here is derived from an EMBL/GenBank/DDBJ whole genome shotgun (WGS) entry which is preliminary data.</text>
</comment>
<dbReference type="EMBL" id="RQTK01001376">
    <property type="protein sequence ID" value="RUS70586.1"/>
    <property type="molecule type" value="Genomic_DNA"/>
</dbReference>
<keyword evidence="7 8" id="KW-0807">Transducer</keyword>
<evidence type="ECO:0000256" key="9">
    <source>
        <dbReference type="SAM" id="MobiDB-lite"/>
    </source>
</evidence>
<dbReference type="InterPro" id="IPR017452">
    <property type="entry name" value="GPCR_Rhodpsn_7TM"/>
</dbReference>
<organism evidence="12 13">
    <name type="scientific">Elysia chlorotica</name>
    <name type="common">Eastern emerald elysia</name>
    <name type="synonym">Sea slug</name>
    <dbReference type="NCBI Taxonomy" id="188477"/>
    <lineage>
        <taxon>Eukaryota</taxon>
        <taxon>Metazoa</taxon>
        <taxon>Spiralia</taxon>
        <taxon>Lophotrochozoa</taxon>
        <taxon>Mollusca</taxon>
        <taxon>Gastropoda</taxon>
        <taxon>Heterobranchia</taxon>
        <taxon>Euthyneura</taxon>
        <taxon>Panpulmonata</taxon>
        <taxon>Sacoglossa</taxon>
        <taxon>Placobranchoidea</taxon>
        <taxon>Plakobranchidae</taxon>
        <taxon>Elysia</taxon>
    </lineage>
</organism>
<keyword evidence="6 8" id="KW-0675">Receptor</keyword>
<evidence type="ECO:0000256" key="10">
    <source>
        <dbReference type="SAM" id="Phobius"/>
    </source>
</evidence>
<evidence type="ECO:0000313" key="13">
    <source>
        <dbReference type="Proteomes" id="UP000271974"/>
    </source>
</evidence>
<evidence type="ECO:0000256" key="6">
    <source>
        <dbReference type="ARBA" id="ARBA00023170"/>
    </source>
</evidence>
<dbReference type="GO" id="GO:0004930">
    <property type="term" value="F:G protein-coupled receptor activity"/>
    <property type="evidence" value="ECO:0007669"/>
    <property type="project" value="UniProtKB-KW"/>
</dbReference>
<dbReference type="PANTHER" id="PTHR24243:SF224">
    <property type="entry name" value="G-PROTEIN COUPLED RECEPTOR 19-RELATED"/>
    <property type="match status" value="1"/>
</dbReference>
<name>A0A3S0ZAN8_ELYCH</name>
<evidence type="ECO:0000256" key="3">
    <source>
        <dbReference type="ARBA" id="ARBA00022989"/>
    </source>
</evidence>
<evidence type="ECO:0000256" key="2">
    <source>
        <dbReference type="ARBA" id="ARBA00022692"/>
    </source>
</evidence>
<reference evidence="12 13" key="1">
    <citation type="submission" date="2019-01" db="EMBL/GenBank/DDBJ databases">
        <title>A draft genome assembly of the solar-powered sea slug Elysia chlorotica.</title>
        <authorList>
            <person name="Cai H."/>
            <person name="Li Q."/>
            <person name="Fang X."/>
            <person name="Li J."/>
            <person name="Curtis N.E."/>
            <person name="Altenburger A."/>
            <person name="Shibata T."/>
            <person name="Feng M."/>
            <person name="Maeda T."/>
            <person name="Schwartz J.A."/>
            <person name="Shigenobu S."/>
            <person name="Lundholm N."/>
            <person name="Nishiyama T."/>
            <person name="Yang H."/>
            <person name="Hasebe M."/>
            <person name="Li S."/>
            <person name="Pierce S.K."/>
            <person name="Wang J."/>
        </authorList>
    </citation>
    <scope>NUCLEOTIDE SEQUENCE [LARGE SCALE GENOMIC DNA]</scope>
    <source>
        <strain evidence="12">EC2010</strain>
        <tissue evidence="12">Whole organism of an adult</tissue>
    </source>
</reference>
<evidence type="ECO:0000256" key="4">
    <source>
        <dbReference type="ARBA" id="ARBA00023040"/>
    </source>
</evidence>
<protein>
    <recommendedName>
        <fullName evidence="11">G-protein coupled receptors family 1 profile domain-containing protein</fullName>
    </recommendedName>
</protein>
<dbReference type="AlphaFoldDB" id="A0A3S0ZAN8"/>
<feature type="transmembrane region" description="Helical" evidence="10">
    <location>
        <begin position="52"/>
        <end position="69"/>
    </location>
</feature>
<dbReference type="Gene3D" id="1.20.1070.10">
    <property type="entry name" value="Rhodopsin 7-helix transmembrane proteins"/>
    <property type="match status" value="1"/>
</dbReference>
<feature type="transmembrane region" description="Helical" evidence="10">
    <location>
        <begin position="344"/>
        <end position="362"/>
    </location>
</feature>
<keyword evidence="3 10" id="KW-1133">Transmembrane helix</keyword>
<evidence type="ECO:0000256" key="8">
    <source>
        <dbReference type="RuleBase" id="RU000688"/>
    </source>
</evidence>
<feature type="transmembrane region" description="Helical" evidence="10">
    <location>
        <begin position="89"/>
        <end position="110"/>
    </location>
</feature>
<feature type="compositionally biased region" description="Basic residues" evidence="9">
    <location>
        <begin position="321"/>
        <end position="339"/>
    </location>
</feature>
<evidence type="ECO:0000313" key="12">
    <source>
        <dbReference type="EMBL" id="RUS70586.1"/>
    </source>
</evidence>
<evidence type="ECO:0000256" key="7">
    <source>
        <dbReference type="ARBA" id="ARBA00023224"/>
    </source>
</evidence>
<comment type="similarity">
    <text evidence="8">Belongs to the G-protein coupled receptor 1 family.</text>
</comment>
<evidence type="ECO:0000256" key="1">
    <source>
        <dbReference type="ARBA" id="ARBA00004141"/>
    </source>
</evidence>
<accession>A0A3S0ZAN8</accession>
<dbReference type="PANTHER" id="PTHR24243">
    <property type="entry name" value="G-PROTEIN COUPLED RECEPTOR"/>
    <property type="match status" value="1"/>
</dbReference>
<keyword evidence="13" id="KW-1185">Reference proteome</keyword>
<dbReference type="CDD" id="cd00637">
    <property type="entry name" value="7tm_classA_rhodopsin-like"/>
    <property type="match status" value="1"/>
</dbReference>
<proteinExistence type="inferred from homology"/>
<dbReference type="Proteomes" id="UP000271974">
    <property type="component" value="Unassembled WGS sequence"/>
</dbReference>
<evidence type="ECO:0000259" key="11">
    <source>
        <dbReference type="PROSITE" id="PS50262"/>
    </source>
</evidence>
<sequence length="421" mass="46126">MKTLEDVNQEKAAILFPACIFLASLAIFGLIGNSLVCYVFGARLRPGTQNSLIVCLAVFDLLSCALGIPNEIADMQFYFTYNSEAACKIMRFINMFTSLGSIFTLLFIAIDRYRKVCLPFKRQLHMRHMKVFIVPVIMGGAMFFAWPSLLVYGLRSAETGFPGLRGRDCSASEALRGTLFPLIYNSVLFGGFIIIVIALACLYFQVLRGTKKSIFSIKKNGTFCPYSFSCKVRKKRPLCQQKSVVATMNSSTSASASTSTTQPSASATFELTREAVASSSSLAASMASSCTLDSHYSRLSSSPPDEFERSTSSSATLTGYPRHRHNDSRKLRGHRGHGRRSRTTTIALLVTLIFVASFLPHLCLQAAQLMDEGFAANLGGSASLAYNAFLRSYFINSAANPVLYGILNVKFNAEVRALVGR</sequence>
<keyword evidence="4 8" id="KW-0297">G-protein coupled receptor</keyword>
<feature type="domain" description="G-protein coupled receptors family 1 profile" evidence="11">
    <location>
        <begin position="32"/>
        <end position="404"/>
    </location>
</feature>